<sequence>MRTRYIPSIIMLLAGTITCAFCLIKSYSVELTLEILLGVLIIFYMIGLIARNLINRIISADMKQPEDMDVATEGEETVTVEDDVTEQ</sequence>
<keyword evidence="2" id="KW-0812">Transmembrane</keyword>
<gene>
    <name evidence="3" type="ORF">SAMN02746066_00247</name>
</gene>
<dbReference type="EMBL" id="FRCP01000005">
    <property type="protein sequence ID" value="SHL96170.1"/>
    <property type="molecule type" value="Genomic_DNA"/>
</dbReference>
<dbReference type="OrthoDB" id="2067486at2"/>
<keyword evidence="4" id="KW-1185">Reference proteome</keyword>
<keyword evidence="2" id="KW-1133">Transmembrane helix</keyword>
<accession>A0A1M7EWU7</accession>
<reference evidence="3 4" key="1">
    <citation type="submission" date="2016-11" db="EMBL/GenBank/DDBJ databases">
        <authorList>
            <person name="Jaros S."/>
            <person name="Januszkiewicz K."/>
            <person name="Wedrychowicz H."/>
        </authorList>
    </citation>
    <scope>NUCLEOTIDE SEQUENCE [LARGE SCALE GENOMIC DNA]</scope>
    <source>
        <strain evidence="3 4">DSM 15930</strain>
    </source>
</reference>
<evidence type="ECO:0000256" key="2">
    <source>
        <dbReference type="SAM" id="Phobius"/>
    </source>
</evidence>
<organism evidence="3 4">
    <name type="scientific">Anaerosporobacter mobilis DSM 15930</name>
    <dbReference type="NCBI Taxonomy" id="1120996"/>
    <lineage>
        <taxon>Bacteria</taxon>
        <taxon>Bacillati</taxon>
        <taxon>Bacillota</taxon>
        <taxon>Clostridia</taxon>
        <taxon>Lachnospirales</taxon>
        <taxon>Lachnospiraceae</taxon>
        <taxon>Anaerosporobacter</taxon>
    </lineage>
</organism>
<evidence type="ECO:0000313" key="3">
    <source>
        <dbReference type="EMBL" id="SHL96170.1"/>
    </source>
</evidence>
<evidence type="ECO:0000313" key="4">
    <source>
        <dbReference type="Proteomes" id="UP000184038"/>
    </source>
</evidence>
<dbReference type="STRING" id="1120996.SAMN02746066_00247"/>
<dbReference type="Proteomes" id="UP000184038">
    <property type="component" value="Unassembled WGS sequence"/>
</dbReference>
<dbReference type="AlphaFoldDB" id="A0A1M7EWU7"/>
<feature type="region of interest" description="Disordered" evidence="1">
    <location>
        <begin position="68"/>
        <end position="87"/>
    </location>
</feature>
<name>A0A1M7EWU7_9FIRM</name>
<dbReference type="RefSeq" id="WP_073281917.1">
    <property type="nucleotide sequence ID" value="NZ_FRCP01000005.1"/>
</dbReference>
<proteinExistence type="predicted"/>
<evidence type="ECO:0000256" key="1">
    <source>
        <dbReference type="SAM" id="MobiDB-lite"/>
    </source>
</evidence>
<feature type="transmembrane region" description="Helical" evidence="2">
    <location>
        <begin position="35"/>
        <end position="54"/>
    </location>
</feature>
<feature type="transmembrane region" description="Helical" evidence="2">
    <location>
        <begin position="9"/>
        <end position="29"/>
    </location>
</feature>
<keyword evidence="2" id="KW-0472">Membrane</keyword>
<protein>
    <submittedName>
        <fullName evidence="3">Uncharacterized protein</fullName>
    </submittedName>
</protein>